<dbReference type="Proteomes" id="UP000053562">
    <property type="component" value="Unassembled WGS sequence"/>
</dbReference>
<evidence type="ECO:0008006" key="3">
    <source>
        <dbReference type="Google" id="ProtNLM"/>
    </source>
</evidence>
<evidence type="ECO:0000313" key="1">
    <source>
        <dbReference type="EMBL" id="KMZ76806.1"/>
    </source>
</evidence>
<protein>
    <recommendedName>
        <fullName evidence="3">VIR protein</fullName>
    </recommendedName>
</protein>
<sequence length="312" mass="36577">MWCDPKISEESYDFFDNILTYVKETEKVEGDGSFDNEFQDCDGFSRVHVKQHFEEGKKICEHFIKLYHSLPNIKKKGGLNYEKDLKFLNYWLNNKLIESRINETTCVNDFASLMEGYLWGPLPSYYSSDFSYNIKSEDLTKMNALYNLYKNYSKLNSALEKKSCKPEDLKLNCSNDCFHEYKLLSYRCIGVQNKFCNQLEIFKSDYEKLYQRVQAKGEDYSKFVKPLPEYDNSNIVSISLLGSGLGSISLFGFLYKFTKLGQIFKSNNRRLTKGYSNNDDELRKISSMNHENEPINFQEEKYNIKYYSAGNS</sequence>
<dbReference type="OrthoDB" id="10483672at2759"/>
<organism evidence="1 2">
    <name type="scientific">Plasmodium vivax India VII</name>
    <dbReference type="NCBI Taxonomy" id="1077284"/>
    <lineage>
        <taxon>Eukaryota</taxon>
        <taxon>Sar</taxon>
        <taxon>Alveolata</taxon>
        <taxon>Apicomplexa</taxon>
        <taxon>Aconoidasida</taxon>
        <taxon>Haemosporida</taxon>
        <taxon>Plasmodiidae</taxon>
        <taxon>Plasmodium</taxon>
        <taxon>Plasmodium (Plasmodium)</taxon>
    </lineage>
</organism>
<name>A0A0J9S229_PLAVI</name>
<proteinExistence type="predicted"/>
<dbReference type="AlphaFoldDB" id="A0A0J9S229"/>
<gene>
    <name evidence="1" type="ORF">PVIIG_05830</name>
</gene>
<dbReference type="EMBL" id="KQ234607">
    <property type="protein sequence ID" value="KMZ76806.1"/>
    <property type="molecule type" value="Genomic_DNA"/>
</dbReference>
<evidence type="ECO:0000313" key="2">
    <source>
        <dbReference type="Proteomes" id="UP000053562"/>
    </source>
</evidence>
<reference evidence="1 2" key="1">
    <citation type="submission" date="2011-08" db="EMBL/GenBank/DDBJ databases">
        <title>The Genome Sequence of Plasmodium vivax India VII.</title>
        <authorList>
            <consortium name="The Broad Institute Genome Sequencing Platform"/>
            <consortium name="The Broad Institute Genome Sequencing Center for Infectious Disease"/>
            <person name="Neafsey D."/>
            <person name="Carlton J."/>
            <person name="Barnwell J."/>
            <person name="Collins W."/>
            <person name="Escalante A."/>
            <person name="Mullikin J."/>
            <person name="Saul A."/>
            <person name="Guigo R."/>
            <person name="Camara F."/>
            <person name="Young S.K."/>
            <person name="Zeng Q."/>
            <person name="Gargeya S."/>
            <person name="Fitzgerald M."/>
            <person name="Haas B."/>
            <person name="Abouelleil A."/>
            <person name="Alvarado L."/>
            <person name="Arachchi H.M."/>
            <person name="Berlin A."/>
            <person name="Brown A."/>
            <person name="Chapman S.B."/>
            <person name="Chen Z."/>
            <person name="Dunbar C."/>
            <person name="Freedman E."/>
            <person name="Gearin G."/>
            <person name="Gellesch M."/>
            <person name="Goldberg J."/>
            <person name="Griggs A."/>
            <person name="Gujja S."/>
            <person name="Heiman D."/>
            <person name="Howarth C."/>
            <person name="Larson L."/>
            <person name="Lui A."/>
            <person name="MacDonald P.J.P."/>
            <person name="Montmayeur A."/>
            <person name="Murphy C."/>
            <person name="Neiman D."/>
            <person name="Pearson M."/>
            <person name="Priest M."/>
            <person name="Roberts A."/>
            <person name="Saif S."/>
            <person name="Shea T."/>
            <person name="Shenoy N."/>
            <person name="Sisk P."/>
            <person name="Stolte C."/>
            <person name="Sykes S."/>
            <person name="Wortman J."/>
            <person name="Nusbaum C."/>
            <person name="Birren B."/>
        </authorList>
    </citation>
    <scope>NUCLEOTIDE SEQUENCE [LARGE SCALE GENOMIC DNA]</scope>
    <source>
        <strain evidence="1 2">India VII</strain>
    </source>
</reference>
<accession>A0A0J9S229</accession>